<dbReference type="KEGG" id="wna:KA717_19930"/>
<organism evidence="2">
    <name type="scientific">Woronichinia naegeliana WA131</name>
    <dbReference type="NCBI Taxonomy" id="2824559"/>
    <lineage>
        <taxon>Bacteria</taxon>
        <taxon>Bacillati</taxon>
        <taxon>Cyanobacteriota</taxon>
        <taxon>Cyanophyceae</taxon>
        <taxon>Synechococcales</taxon>
        <taxon>Coelosphaeriaceae</taxon>
        <taxon>Woronichinia</taxon>
    </lineage>
</organism>
<dbReference type="PANTHER" id="PTHR39639">
    <property type="entry name" value="CHROMOSOME 16, WHOLE GENOME SHOTGUN SEQUENCE"/>
    <property type="match status" value="1"/>
</dbReference>
<reference evidence="2" key="1">
    <citation type="submission" date="2021-04" db="EMBL/GenBank/DDBJ databases">
        <title>Genome sequence of Woronichinia naegeliana from Washington state freshwater lake bloom.</title>
        <authorList>
            <person name="Dreher T.W."/>
        </authorList>
    </citation>
    <scope>NUCLEOTIDE SEQUENCE</scope>
    <source>
        <strain evidence="2">WA131</strain>
    </source>
</reference>
<protein>
    <submittedName>
        <fullName evidence="2">DUF262 domain-containing protein</fullName>
    </submittedName>
</protein>
<dbReference type="InterPro" id="IPR004919">
    <property type="entry name" value="GmrSD_N"/>
</dbReference>
<dbReference type="EMBL" id="CP073041">
    <property type="protein sequence ID" value="UXE58362.1"/>
    <property type="molecule type" value="Genomic_DNA"/>
</dbReference>
<dbReference type="PANTHER" id="PTHR39639:SF1">
    <property type="entry name" value="DUF262 DOMAIN-CONTAINING PROTEIN"/>
    <property type="match status" value="1"/>
</dbReference>
<evidence type="ECO:0000259" key="1">
    <source>
        <dbReference type="Pfam" id="PF03235"/>
    </source>
</evidence>
<evidence type="ECO:0000313" key="2">
    <source>
        <dbReference type="EMBL" id="UXE58362.1"/>
    </source>
</evidence>
<gene>
    <name evidence="2" type="ORF">KA717_19930</name>
</gene>
<accession>A0A977PTN8</accession>
<sequence>MINTIQISSDKINPDKINKVEEQIRQQSKPVDYNTLEYPIEIIVQKYLDGEDKDENEIFIPDYQREMVWSDENQSKFIESIFLGLPIPYIFIADVSSEVESEDSARLEIIDGTQRVRTLARFLQNELVLKDLKKLTELNGLRFGNLSGSRQKRFRRIPLRMIQLTEEADEGIRRDLFERINSGSIELNEMEKRIGGQPGLFLDLIQDLAKTLKFQELCHFSQVQKDRRDPQEYVLRFYAFLYKYKEYPSKVHVFLDDFLINQNEELKKLREKNLKDFDDKINQINQEFNSMLDFVSKNCPEVFRVGVKEIRPTTRSKFESISVGISLALRENPNLSCKNFDFLKTDRFDRLTDKNSSSSRQKVEQRIEYVRDYLLKP</sequence>
<feature type="domain" description="GmrSD restriction endonucleases N-terminal" evidence="1">
    <location>
        <begin position="53"/>
        <end position="192"/>
    </location>
</feature>
<name>A0A977PTN8_9CYAN</name>
<dbReference type="AlphaFoldDB" id="A0A977PTN8"/>
<dbReference type="Pfam" id="PF03235">
    <property type="entry name" value="GmrSD_N"/>
    <property type="match status" value="1"/>
</dbReference>
<proteinExistence type="predicted"/>
<dbReference type="Proteomes" id="UP001065613">
    <property type="component" value="Chromosome"/>
</dbReference>